<dbReference type="GO" id="GO:0003677">
    <property type="term" value="F:DNA binding"/>
    <property type="evidence" value="ECO:0007669"/>
    <property type="project" value="InterPro"/>
</dbReference>
<protein>
    <submittedName>
        <fullName evidence="6">Cell division protein FtsK</fullName>
    </submittedName>
</protein>
<dbReference type="GO" id="GO:0005524">
    <property type="term" value="F:ATP binding"/>
    <property type="evidence" value="ECO:0007669"/>
    <property type="project" value="UniProtKB-UniRule"/>
</dbReference>
<evidence type="ECO:0000313" key="6">
    <source>
        <dbReference type="EMBL" id="OWK43529.1"/>
    </source>
</evidence>
<evidence type="ECO:0000256" key="4">
    <source>
        <dbReference type="SAM" id="Phobius"/>
    </source>
</evidence>
<keyword evidence="6" id="KW-0131">Cell cycle</keyword>
<name>A0A225E215_9BACT</name>
<keyword evidence="6" id="KW-0132">Cell division</keyword>
<dbReference type="GO" id="GO:0051301">
    <property type="term" value="P:cell division"/>
    <property type="evidence" value="ECO:0007669"/>
    <property type="project" value="UniProtKB-KW"/>
</dbReference>
<sequence length="1313" mass="143421">MTSPSHAAGFSMSTNSLFDQQRTALARLQQLVRDRSTGERSVSDTFDAAAAEADREVQKARRTLAAARKKAHDELLTAHETAMEEIGTRSDTARADADRGRLDTRKKMVDQFSAQLKTARSEYQDKIWTVDSLYEAAEKETTDRYQELKRTVATATKHVAAAWDTATTVLVRTGLSRERVAFDPARLPPPTPTDPIGKVQKCLEDADAASDRLNRASLPKLLGVVPTLGMAVLAGLLAAAVVIPLFSQSMNIKFAFIGAWAVVGGVFLRVLVGVLAKRQVRDRGMALGVYLAEADRATQLLDAHANKTYAEQKRLVAEQHATNKKKTDDHYQPKIADLEKRLTATLIKIDADHAAKIQELGTGRTNDLRTETERYDKAAAYATKRFDAEVAAAEKRFADKTAAAEASRDKAWNQMSAAWQGGVEEVRGVCTGLTTFGTGWFPAWANVSSSYAPPKEVPAGVRYGSLDVNLFALPNGRPDDPRLDPPEPFHVAVPAYLPFPDKCAILLKASDEGRPACVAALQAMMLRFLTGLPPGKVRFTIIDPVGLGENFAAFMHLADYDENLVTSRIWTEPQQIETKLADLTEHMENVIQKYLRNQYKSIEDYNRAAGEVAEPYRVLVIANFPVNFSPAAARRLISIMSSGPACGVCTLVGVDTRATLPRDFRLEDLEQVALTLNWANGKFHPQNEALAAFPLAIEAPPPSDAVAAIVRKVGQASKDAARVEVPFEYIAPAPDKVWTASAAKGFEIPIGRAGATRRQIMSLGRGTAQHGLIAGKTGSGKSTLLHALITNLALTYSPDEAELYMIDFKKGVEFKMYAQFRLPHARVVAIESEREFGLSVLQRLDGILRERGDAFRDLGVNDLAGYREAKPGVRSPRILFVVDEFQEFFVEDDKLAQEAALLLDRLVRQGRAFGVHVILGSQTLGGAFSLARSTIDQMAVRIALQCSEADAQLILSKDNTAARLLNRPGEAIYNDANGMVEGNDPFQVVWLSEDLRERYLVNMRDRAADKGYPAPLVFEGSSAADMSRNVPLSRLLAAAPDQIPAGPPTAWLGEAIAIKDPTAAVFRPQSAANMLMLGQHEEGALGLATAALVALAARFRPSAAAPGSTRTFTVVDGTPDDSEYADYLRNAANAIGLTGSVVERSELQAALGAVAGELDRRQKGETADRSPKYLIIHGLHRLRELRKSEDDFGFGRKGEKQASPGEMFATILREGPPLSIHVIAWCDSLTNLQRAMDRQGLKEFALRVLFQMSASDSSHLIDSPLASRLGRNRALFLEEGTERPEKFRPYGLPAMTWLREVAEKIGMVFAEGT</sequence>
<feature type="transmembrane region" description="Helical" evidence="4">
    <location>
        <begin position="252"/>
        <end position="276"/>
    </location>
</feature>
<dbReference type="Proteomes" id="UP000214646">
    <property type="component" value="Unassembled WGS sequence"/>
</dbReference>
<organism evidence="6 7">
    <name type="scientific">Fimbriiglobus ruber</name>
    <dbReference type="NCBI Taxonomy" id="1908690"/>
    <lineage>
        <taxon>Bacteria</taxon>
        <taxon>Pseudomonadati</taxon>
        <taxon>Planctomycetota</taxon>
        <taxon>Planctomycetia</taxon>
        <taxon>Gemmatales</taxon>
        <taxon>Gemmataceae</taxon>
        <taxon>Fimbriiglobus</taxon>
    </lineage>
</organism>
<feature type="binding site" evidence="3">
    <location>
        <begin position="775"/>
        <end position="782"/>
    </location>
    <ligand>
        <name>ATP</name>
        <dbReference type="ChEBI" id="CHEBI:30616"/>
    </ligand>
</feature>
<keyword evidence="2 3" id="KW-0067">ATP-binding</keyword>
<keyword evidence="7" id="KW-1185">Reference proteome</keyword>
<feature type="domain" description="FtsK" evidence="5">
    <location>
        <begin position="756"/>
        <end position="953"/>
    </location>
</feature>
<dbReference type="PANTHER" id="PTHR22683:SF41">
    <property type="entry name" value="DNA TRANSLOCASE FTSK"/>
    <property type="match status" value="1"/>
</dbReference>
<dbReference type="PANTHER" id="PTHR22683">
    <property type="entry name" value="SPORULATION PROTEIN RELATED"/>
    <property type="match status" value="1"/>
</dbReference>
<comment type="caution">
    <text evidence="6">The sequence shown here is derived from an EMBL/GenBank/DDBJ whole genome shotgun (WGS) entry which is preliminary data.</text>
</comment>
<accession>A0A225E215</accession>
<evidence type="ECO:0000256" key="2">
    <source>
        <dbReference type="ARBA" id="ARBA00022840"/>
    </source>
</evidence>
<gene>
    <name evidence="6" type="ORF">FRUB_03128</name>
</gene>
<evidence type="ECO:0000256" key="1">
    <source>
        <dbReference type="ARBA" id="ARBA00022741"/>
    </source>
</evidence>
<dbReference type="Gene3D" id="3.40.50.300">
    <property type="entry name" value="P-loop containing nucleotide triphosphate hydrolases"/>
    <property type="match status" value="3"/>
</dbReference>
<dbReference type="PROSITE" id="PS50901">
    <property type="entry name" value="FTSK"/>
    <property type="match status" value="1"/>
</dbReference>
<evidence type="ECO:0000256" key="3">
    <source>
        <dbReference type="PROSITE-ProRule" id="PRU00289"/>
    </source>
</evidence>
<evidence type="ECO:0000259" key="5">
    <source>
        <dbReference type="PROSITE" id="PS50901"/>
    </source>
</evidence>
<dbReference type="InterPro" id="IPR027417">
    <property type="entry name" value="P-loop_NTPase"/>
</dbReference>
<feature type="transmembrane region" description="Helical" evidence="4">
    <location>
        <begin position="221"/>
        <end position="246"/>
    </location>
</feature>
<dbReference type="SUPFAM" id="SSF52540">
    <property type="entry name" value="P-loop containing nucleoside triphosphate hydrolases"/>
    <property type="match status" value="1"/>
</dbReference>
<reference evidence="7" key="1">
    <citation type="submission" date="2017-06" db="EMBL/GenBank/DDBJ databases">
        <title>Genome analysis of Fimbriiglobus ruber SP5, the first member of the order Planctomycetales with confirmed chitinolytic capability.</title>
        <authorList>
            <person name="Ravin N.V."/>
            <person name="Rakitin A.L."/>
            <person name="Ivanova A.A."/>
            <person name="Beletsky A.V."/>
            <person name="Kulichevskaya I.S."/>
            <person name="Mardanov A.V."/>
            <person name="Dedysh S.N."/>
        </authorList>
    </citation>
    <scope>NUCLEOTIDE SEQUENCE [LARGE SCALE GENOMIC DNA]</scope>
    <source>
        <strain evidence="7">SP5</strain>
    </source>
</reference>
<proteinExistence type="predicted"/>
<dbReference type="InterPro" id="IPR050206">
    <property type="entry name" value="FtsK/SpoIIIE/SftA"/>
</dbReference>
<dbReference type="EMBL" id="NIDE01000004">
    <property type="protein sequence ID" value="OWK43529.1"/>
    <property type="molecule type" value="Genomic_DNA"/>
</dbReference>
<keyword evidence="1 3" id="KW-0547">Nucleotide-binding</keyword>
<dbReference type="InterPro" id="IPR002543">
    <property type="entry name" value="FtsK_dom"/>
</dbReference>
<dbReference type="Pfam" id="PF01580">
    <property type="entry name" value="FtsK_SpoIIIE"/>
    <property type="match status" value="2"/>
</dbReference>
<evidence type="ECO:0000313" key="7">
    <source>
        <dbReference type="Proteomes" id="UP000214646"/>
    </source>
</evidence>
<keyword evidence="4" id="KW-0812">Transmembrane</keyword>
<keyword evidence="4" id="KW-1133">Transmembrane helix</keyword>
<keyword evidence="4" id="KW-0472">Membrane</keyword>